<dbReference type="OrthoDB" id="4418812at2759"/>
<dbReference type="CDD" id="cd04907">
    <property type="entry name" value="ACT_ThrD-I_2"/>
    <property type="match status" value="1"/>
</dbReference>
<keyword evidence="7 12" id="KW-0412">Isoleucine biosynthesis</keyword>
<evidence type="ECO:0000256" key="8">
    <source>
        <dbReference type="ARBA" id="ARBA00022737"/>
    </source>
</evidence>
<feature type="compositionally biased region" description="Polar residues" evidence="13">
    <location>
        <begin position="14"/>
        <end position="26"/>
    </location>
</feature>
<accession>A0A8K0T881</accession>
<evidence type="ECO:0000256" key="10">
    <source>
        <dbReference type="ARBA" id="ARBA00023239"/>
    </source>
</evidence>
<evidence type="ECO:0000256" key="5">
    <source>
        <dbReference type="ARBA" id="ARBA00011881"/>
    </source>
</evidence>
<feature type="domain" description="ACT-like" evidence="14">
    <location>
        <begin position="413"/>
        <end position="489"/>
    </location>
</feature>
<dbReference type="GO" id="GO:0009097">
    <property type="term" value="P:isoleucine biosynthetic process"/>
    <property type="evidence" value="ECO:0007669"/>
    <property type="project" value="UniProtKB-UniRule"/>
</dbReference>
<dbReference type="PROSITE" id="PS51672">
    <property type="entry name" value="ACT_LIKE"/>
    <property type="match status" value="2"/>
</dbReference>
<dbReference type="InterPro" id="IPR005787">
    <property type="entry name" value="Thr_deHydtase_biosynth"/>
</dbReference>
<dbReference type="InterPro" id="IPR038110">
    <property type="entry name" value="TD_ACT-like_sf"/>
</dbReference>
<dbReference type="Gene3D" id="3.40.50.1100">
    <property type="match status" value="2"/>
</dbReference>
<gene>
    <name evidence="15" type="ORF">B0T11DRAFT_287548</name>
</gene>
<feature type="domain" description="ACT-like" evidence="14">
    <location>
        <begin position="511"/>
        <end position="582"/>
    </location>
</feature>
<comment type="caution">
    <text evidence="15">The sequence shown here is derived from an EMBL/GenBank/DDBJ whole genome shotgun (WGS) entry which is preliminary data.</text>
</comment>
<evidence type="ECO:0000259" key="14">
    <source>
        <dbReference type="PROSITE" id="PS51672"/>
    </source>
</evidence>
<dbReference type="AlphaFoldDB" id="A0A8K0T881"/>
<dbReference type="FunFam" id="3.40.1020.10:FF:000001">
    <property type="entry name" value="L-threonine dehydratase"/>
    <property type="match status" value="1"/>
</dbReference>
<dbReference type="Pfam" id="PF00585">
    <property type="entry name" value="Thr_dehydrat_C"/>
    <property type="match status" value="2"/>
</dbReference>
<keyword evidence="10 12" id="KW-0456">Lyase</keyword>
<evidence type="ECO:0000256" key="2">
    <source>
        <dbReference type="ARBA" id="ARBA00001933"/>
    </source>
</evidence>
<sequence>MSAQAEPPIVPVMTNGTPNGTETANGINGDEHRPQTPPTRGPVNGAMSLTEYSANPSTPAEVKRNRIKAIVPEEYLLPNGFPDYLRLIASATSRVYEACKLTNLQPAVNLSSRLECNVLLKREDEQPVFSFKLRGAYNKMAHLDPAKSWKGVICCSAGNHAQGVAFSARKLKIPATIIMPEGTPSIKHMNVARLGGHVVLHGADFDAAKEECARREVQDGLINIPPFDDPYVIAGQGTIAMELFSQTNMSKVEAIFCCVGGGGLIAGIGAYVKRMAPHVKIIGVETYDANALVQSLAKGERVVLKEVGLFADGAAVKTVGEETFRICQEVVDDVIQVTTDEVCAAIKDMYDDTRSGLEPAGALSIAGLKKYVAANPSDDPRRSLIAVTSGANMNFDRLRFVAERATLGEGKEALLSVQIPERPGSFADLIGKVMPHFVTEFSYRYATDEVANVLIGLSLTAPAAQRAQELQTLIARIKASGMDVTDLSGDELAKSHIRYLVGGRSNVANERVYMFNFPERPGALERFLTTLRSKFNISLFQYRNYGGDVGKILSGIVCPDEELPDLEKFLNQIGYPFEDCTNSAVFKTFLRS</sequence>
<dbReference type="GO" id="GO:0006567">
    <property type="term" value="P:L-threonine catabolic process"/>
    <property type="evidence" value="ECO:0007669"/>
    <property type="project" value="TreeGrafter"/>
</dbReference>
<dbReference type="CDD" id="cd04906">
    <property type="entry name" value="ACT_ThrD-I_1"/>
    <property type="match status" value="1"/>
</dbReference>
<reference evidence="15" key="1">
    <citation type="journal article" date="2021" name="Nat. Commun.">
        <title>Genetic determinants of endophytism in the Arabidopsis root mycobiome.</title>
        <authorList>
            <person name="Mesny F."/>
            <person name="Miyauchi S."/>
            <person name="Thiergart T."/>
            <person name="Pickel B."/>
            <person name="Atanasova L."/>
            <person name="Karlsson M."/>
            <person name="Huettel B."/>
            <person name="Barry K.W."/>
            <person name="Haridas S."/>
            <person name="Chen C."/>
            <person name="Bauer D."/>
            <person name="Andreopoulos W."/>
            <person name="Pangilinan J."/>
            <person name="LaButti K."/>
            <person name="Riley R."/>
            <person name="Lipzen A."/>
            <person name="Clum A."/>
            <person name="Drula E."/>
            <person name="Henrissat B."/>
            <person name="Kohler A."/>
            <person name="Grigoriev I.V."/>
            <person name="Martin F.M."/>
            <person name="Hacquard S."/>
        </authorList>
    </citation>
    <scope>NUCLEOTIDE SEQUENCE</scope>
    <source>
        <strain evidence="15">MPI-CAGE-AT-0016</strain>
    </source>
</reference>
<dbReference type="PANTHER" id="PTHR48078:SF11">
    <property type="entry name" value="THREONINE DEHYDRATASE, MITOCHONDRIAL"/>
    <property type="match status" value="1"/>
</dbReference>
<evidence type="ECO:0000256" key="4">
    <source>
        <dbReference type="ARBA" id="ARBA00010869"/>
    </source>
</evidence>
<dbReference type="Gene3D" id="3.40.1020.10">
    <property type="entry name" value="Biosynthetic Threonine Deaminase, Domain 3"/>
    <property type="match status" value="1"/>
</dbReference>
<dbReference type="UniPathway" id="UPA00047">
    <property type="reaction ID" value="UER00054"/>
</dbReference>
<dbReference type="NCBIfam" id="NF006674">
    <property type="entry name" value="PRK09224.1"/>
    <property type="match status" value="1"/>
</dbReference>
<keyword evidence="8" id="KW-0677">Repeat</keyword>
<evidence type="ECO:0000256" key="1">
    <source>
        <dbReference type="ARBA" id="ARBA00001274"/>
    </source>
</evidence>
<evidence type="ECO:0000256" key="13">
    <source>
        <dbReference type="SAM" id="MobiDB-lite"/>
    </source>
</evidence>
<evidence type="ECO:0000256" key="7">
    <source>
        <dbReference type="ARBA" id="ARBA00022624"/>
    </source>
</evidence>
<name>A0A8K0T881_9PEZI</name>
<dbReference type="PROSITE" id="PS00165">
    <property type="entry name" value="DEHYDRATASE_SER_THR"/>
    <property type="match status" value="1"/>
</dbReference>
<dbReference type="GO" id="GO:0003941">
    <property type="term" value="F:L-serine ammonia-lyase activity"/>
    <property type="evidence" value="ECO:0007669"/>
    <property type="project" value="TreeGrafter"/>
</dbReference>
<evidence type="ECO:0000256" key="11">
    <source>
        <dbReference type="ARBA" id="ARBA00023304"/>
    </source>
</evidence>
<keyword evidence="9 12" id="KW-0663">Pyridoxal phosphate</keyword>
<dbReference type="NCBIfam" id="TIGR01124">
    <property type="entry name" value="ilvA_2Cterm"/>
    <property type="match status" value="1"/>
</dbReference>
<dbReference type="InterPro" id="IPR050147">
    <property type="entry name" value="Ser/Thr_Dehydratase"/>
</dbReference>
<dbReference type="SUPFAM" id="SSF55021">
    <property type="entry name" value="ACT-like"/>
    <property type="match status" value="2"/>
</dbReference>
<proteinExistence type="inferred from homology"/>
<dbReference type="InterPro" id="IPR045865">
    <property type="entry name" value="ACT-like_dom_sf"/>
</dbReference>
<keyword evidence="6 12" id="KW-0028">Amino-acid biosynthesis</keyword>
<organism evidence="15 16">
    <name type="scientific">Plectosphaerella cucumerina</name>
    <dbReference type="NCBI Taxonomy" id="40658"/>
    <lineage>
        <taxon>Eukaryota</taxon>
        <taxon>Fungi</taxon>
        <taxon>Dikarya</taxon>
        <taxon>Ascomycota</taxon>
        <taxon>Pezizomycotina</taxon>
        <taxon>Sordariomycetes</taxon>
        <taxon>Hypocreomycetidae</taxon>
        <taxon>Glomerellales</taxon>
        <taxon>Plectosphaerellaceae</taxon>
        <taxon>Plectosphaerella</taxon>
    </lineage>
</organism>
<dbReference type="InterPro" id="IPR001721">
    <property type="entry name" value="TD_ACT-like"/>
</dbReference>
<evidence type="ECO:0000256" key="6">
    <source>
        <dbReference type="ARBA" id="ARBA00022605"/>
    </source>
</evidence>
<feature type="region of interest" description="Disordered" evidence="13">
    <location>
        <begin position="1"/>
        <end position="38"/>
    </location>
</feature>
<evidence type="ECO:0000256" key="9">
    <source>
        <dbReference type="ARBA" id="ARBA00022898"/>
    </source>
</evidence>
<evidence type="ECO:0000256" key="12">
    <source>
        <dbReference type="RuleBase" id="RU362012"/>
    </source>
</evidence>
<comment type="subunit">
    <text evidence="5">Homotetramer.</text>
</comment>
<dbReference type="PANTHER" id="PTHR48078">
    <property type="entry name" value="THREONINE DEHYDRATASE, MITOCHONDRIAL-RELATED"/>
    <property type="match status" value="1"/>
</dbReference>
<keyword evidence="16" id="KW-1185">Reference proteome</keyword>
<dbReference type="SUPFAM" id="SSF53686">
    <property type="entry name" value="Tryptophan synthase beta subunit-like PLP-dependent enzymes"/>
    <property type="match status" value="1"/>
</dbReference>
<comment type="pathway">
    <text evidence="3 12">Amino-acid biosynthesis; L-isoleucine biosynthesis; 2-oxobutanoate from L-threonine: step 1/1.</text>
</comment>
<dbReference type="CDD" id="cd01562">
    <property type="entry name" value="Thr-dehyd"/>
    <property type="match status" value="1"/>
</dbReference>
<dbReference type="InterPro" id="IPR036052">
    <property type="entry name" value="TrpB-like_PALP_sf"/>
</dbReference>
<dbReference type="Pfam" id="PF00291">
    <property type="entry name" value="PALP"/>
    <property type="match status" value="1"/>
</dbReference>
<protein>
    <recommendedName>
        <fullName evidence="12">Threonine dehydratase</fullName>
        <ecNumber evidence="12">4.3.1.19</ecNumber>
    </recommendedName>
    <alternativeName>
        <fullName evidence="12">Threonine deaminase</fullName>
    </alternativeName>
</protein>
<dbReference type="FunFam" id="3.40.50.1100:FF:000008">
    <property type="entry name" value="L-threonine dehydratase"/>
    <property type="match status" value="1"/>
</dbReference>
<dbReference type="InterPro" id="IPR000634">
    <property type="entry name" value="Ser/Thr_deHydtase_PyrdxlP-BS"/>
</dbReference>
<dbReference type="Proteomes" id="UP000813385">
    <property type="component" value="Unassembled WGS sequence"/>
</dbReference>
<evidence type="ECO:0000313" key="16">
    <source>
        <dbReference type="Proteomes" id="UP000813385"/>
    </source>
</evidence>
<evidence type="ECO:0000256" key="3">
    <source>
        <dbReference type="ARBA" id="ARBA00004810"/>
    </source>
</evidence>
<comment type="cofactor">
    <cofactor evidence="2 12">
        <name>pyridoxal 5'-phosphate</name>
        <dbReference type="ChEBI" id="CHEBI:597326"/>
    </cofactor>
</comment>
<dbReference type="InterPro" id="IPR001926">
    <property type="entry name" value="TrpB-like_PALP"/>
</dbReference>
<evidence type="ECO:0000313" key="15">
    <source>
        <dbReference type="EMBL" id="KAH7353876.1"/>
    </source>
</evidence>
<dbReference type="GO" id="GO:0006565">
    <property type="term" value="P:L-serine catabolic process"/>
    <property type="evidence" value="ECO:0007669"/>
    <property type="project" value="TreeGrafter"/>
</dbReference>
<comment type="catalytic activity">
    <reaction evidence="1 12">
        <text>L-threonine = 2-oxobutanoate + NH4(+)</text>
        <dbReference type="Rhea" id="RHEA:22108"/>
        <dbReference type="ChEBI" id="CHEBI:16763"/>
        <dbReference type="ChEBI" id="CHEBI:28938"/>
        <dbReference type="ChEBI" id="CHEBI:57926"/>
        <dbReference type="EC" id="4.3.1.19"/>
    </reaction>
</comment>
<dbReference type="GO" id="GO:0004794">
    <property type="term" value="F:threonine deaminase activity"/>
    <property type="evidence" value="ECO:0007669"/>
    <property type="project" value="UniProtKB-UniRule"/>
</dbReference>
<dbReference type="EMBL" id="JAGPXD010000005">
    <property type="protein sequence ID" value="KAH7353876.1"/>
    <property type="molecule type" value="Genomic_DNA"/>
</dbReference>
<dbReference type="EC" id="4.3.1.19" evidence="12"/>
<dbReference type="GO" id="GO:0030170">
    <property type="term" value="F:pyridoxal phosphate binding"/>
    <property type="evidence" value="ECO:0007669"/>
    <property type="project" value="InterPro"/>
</dbReference>
<keyword evidence="11 12" id="KW-0100">Branched-chain amino acid biosynthesis</keyword>
<comment type="similarity">
    <text evidence="4 12">Belongs to the serine/threonine dehydratase family.</text>
</comment>